<dbReference type="Pfam" id="PF00001">
    <property type="entry name" value="7tm_1"/>
    <property type="match status" value="1"/>
</dbReference>
<evidence type="ECO:0000256" key="6">
    <source>
        <dbReference type="ARBA" id="ARBA00023136"/>
    </source>
</evidence>
<organism evidence="11 12">
    <name type="scientific">Calypte anna</name>
    <name type="common">Anna's hummingbird</name>
    <name type="synonym">Archilochus anna</name>
    <dbReference type="NCBI Taxonomy" id="9244"/>
    <lineage>
        <taxon>Eukaryota</taxon>
        <taxon>Metazoa</taxon>
        <taxon>Chordata</taxon>
        <taxon>Craniata</taxon>
        <taxon>Vertebrata</taxon>
        <taxon>Euteleostomi</taxon>
        <taxon>Archelosauria</taxon>
        <taxon>Archosauria</taxon>
        <taxon>Dinosauria</taxon>
        <taxon>Saurischia</taxon>
        <taxon>Theropoda</taxon>
        <taxon>Coelurosauria</taxon>
        <taxon>Aves</taxon>
        <taxon>Neognathae</taxon>
        <taxon>Neoaves</taxon>
        <taxon>Strisores</taxon>
        <taxon>Apodiformes</taxon>
        <taxon>Trochilidae</taxon>
        <taxon>Calypte</taxon>
    </lineage>
</organism>
<dbReference type="InterPro" id="IPR000276">
    <property type="entry name" value="GPCR_Rhodpsn"/>
</dbReference>
<proteinExistence type="predicted"/>
<evidence type="ECO:0000313" key="11">
    <source>
        <dbReference type="EMBL" id="KFP02329.1"/>
    </source>
</evidence>
<keyword evidence="5" id="KW-0297">G-protein coupled receptor</keyword>
<keyword evidence="4 9" id="KW-1133">Transmembrane helix</keyword>
<dbReference type="Proteomes" id="UP000054308">
    <property type="component" value="Unassembled WGS sequence"/>
</dbReference>
<comment type="subcellular location">
    <subcellularLocation>
        <location evidence="1">Cell membrane</location>
        <topology evidence="1">Multi-pass membrane protein</topology>
    </subcellularLocation>
</comment>
<dbReference type="EMBL" id="KL218101">
    <property type="protein sequence ID" value="KFP02329.1"/>
    <property type="molecule type" value="Genomic_DNA"/>
</dbReference>
<protein>
    <submittedName>
        <fullName evidence="11">p2Y purinoceptor 1</fullName>
    </submittedName>
</protein>
<dbReference type="PRINTS" id="PR01157">
    <property type="entry name" value="P2YPURNOCPTR"/>
</dbReference>
<evidence type="ECO:0000256" key="3">
    <source>
        <dbReference type="ARBA" id="ARBA00022692"/>
    </source>
</evidence>
<dbReference type="Gene3D" id="1.20.1070.10">
    <property type="entry name" value="Rhodopsin 7-helix transmembrane proteins"/>
    <property type="match status" value="1"/>
</dbReference>
<dbReference type="InterPro" id="IPR017452">
    <property type="entry name" value="GPCR_Rhodpsn_7TM"/>
</dbReference>
<dbReference type="GO" id="GO:0004930">
    <property type="term" value="F:G protein-coupled receptor activity"/>
    <property type="evidence" value="ECO:0007669"/>
    <property type="project" value="UniProtKB-KW"/>
</dbReference>
<name>A0A091I1D5_CALAN</name>
<gene>
    <name evidence="11" type="ORF">N300_12297</name>
</gene>
<dbReference type="PANTHER" id="PTHR24231:SF38">
    <property type="entry name" value="G-PROTEIN COUPLED RECEPTORS FAMILY 1 PROFILE DOMAIN-CONTAINING PROTEIN"/>
    <property type="match status" value="1"/>
</dbReference>
<evidence type="ECO:0000256" key="5">
    <source>
        <dbReference type="ARBA" id="ARBA00023040"/>
    </source>
</evidence>
<dbReference type="SUPFAM" id="SSF81321">
    <property type="entry name" value="Family A G protein-coupled receptor-like"/>
    <property type="match status" value="1"/>
</dbReference>
<feature type="transmembrane region" description="Helical" evidence="9">
    <location>
        <begin position="93"/>
        <end position="118"/>
    </location>
</feature>
<evidence type="ECO:0000256" key="7">
    <source>
        <dbReference type="ARBA" id="ARBA00023170"/>
    </source>
</evidence>
<dbReference type="CDD" id="cd14982">
    <property type="entry name" value="7tmA_purinoceptor-like"/>
    <property type="match status" value="1"/>
</dbReference>
<dbReference type="PANTHER" id="PTHR24231">
    <property type="entry name" value="PURINOCEPTOR-RELATED G-PROTEIN COUPLED RECEPTOR"/>
    <property type="match status" value="1"/>
</dbReference>
<feature type="transmembrane region" description="Helical" evidence="9">
    <location>
        <begin position="184"/>
        <end position="210"/>
    </location>
</feature>
<evidence type="ECO:0000256" key="2">
    <source>
        <dbReference type="ARBA" id="ARBA00022475"/>
    </source>
</evidence>
<sequence>RMMNGTCTISICSRNPKLEWYCYLLILVCLFTLLIGFLGNTFALRHYVYYMKTWTTSTIFLFNLALCDFTWTLMAPFSVYYSLQKLAVYSSQAFYQTIRLFFSINIYGSVYFLTLISFDRYVGAVHPLTALKWWDKGKAVFCTIAAWIFIVIVSMPEIYCIVAAGRQEDYTGSLDSTEGPLQFVVLFTLSKIVLRFLIPVTVIFTCYLLTLKALLQLSKRQQRRKRLVRPLLLISAAMVVFAVSFIPYHVMMMVILVYRINCQPPCGNISTLSIIYKVTEIICSINSCLDPIIFTVANQTFYQRIKSTKCHRKCQHHCCLIGRV</sequence>
<evidence type="ECO:0000259" key="10">
    <source>
        <dbReference type="PROSITE" id="PS50262"/>
    </source>
</evidence>
<keyword evidence="2" id="KW-1003">Cell membrane</keyword>
<keyword evidence="8" id="KW-0807">Transducer</keyword>
<keyword evidence="7" id="KW-0675">Receptor</keyword>
<keyword evidence="12" id="KW-1185">Reference proteome</keyword>
<evidence type="ECO:0000256" key="9">
    <source>
        <dbReference type="SAM" id="Phobius"/>
    </source>
</evidence>
<evidence type="ECO:0000256" key="1">
    <source>
        <dbReference type="ARBA" id="ARBA00004651"/>
    </source>
</evidence>
<evidence type="ECO:0000256" key="8">
    <source>
        <dbReference type="ARBA" id="ARBA00023224"/>
    </source>
</evidence>
<reference evidence="11 12" key="1">
    <citation type="submission" date="2014-04" db="EMBL/GenBank/DDBJ databases">
        <title>Genome evolution of avian class.</title>
        <authorList>
            <person name="Zhang G."/>
            <person name="Li C."/>
        </authorList>
    </citation>
    <scope>NUCLEOTIDE SEQUENCE [LARGE SCALE GENOMIC DNA]</scope>
    <source>
        <strain evidence="11">BGI_N300</strain>
    </source>
</reference>
<feature type="transmembrane region" description="Helical" evidence="9">
    <location>
        <begin position="139"/>
        <end position="164"/>
    </location>
</feature>
<feature type="transmembrane region" description="Helical" evidence="9">
    <location>
        <begin position="231"/>
        <end position="258"/>
    </location>
</feature>
<keyword evidence="6 9" id="KW-0472">Membrane</keyword>
<feature type="transmembrane region" description="Helical" evidence="9">
    <location>
        <begin position="60"/>
        <end position="81"/>
    </location>
</feature>
<dbReference type="AlphaFoldDB" id="A0A091I1D5"/>
<feature type="domain" description="G-protein coupled receptors family 1 profile" evidence="10">
    <location>
        <begin position="39"/>
        <end position="294"/>
    </location>
</feature>
<feature type="non-terminal residue" evidence="11">
    <location>
        <position position="324"/>
    </location>
</feature>
<dbReference type="GO" id="GO:0005886">
    <property type="term" value="C:plasma membrane"/>
    <property type="evidence" value="ECO:0007669"/>
    <property type="project" value="UniProtKB-SubCell"/>
</dbReference>
<accession>A0A091I1D5</accession>
<keyword evidence="3 9" id="KW-0812">Transmembrane</keyword>
<evidence type="ECO:0000256" key="4">
    <source>
        <dbReference type="ARBA" id="ARBA00022989"/>
    </source>
</evidence>
<feature type="non-terminal residue" evidence="11">
    <location>
        <position position="1"/>
    </location>
</feature>
<dbReference type="PROSITE" id="PS50262">
    <property type="entry name" value="G_PROTEIN_RECEP_F1_2"/>
    <property type="match status" value="1"/>
</dbReference>
<feature type="transmembrane region" description="Helical" evidence="9">
    <location>
        <begin position="20"/>
        <end position="39"/>
    </location>
</feature>
<dbReference type="PRINTS" id="PR00237">
    <property type="entry name" value="GPCRRHODOPSN"/>
</dbReference>
<evidence type="ECO:0000313" key="12">
    <source>
        <dbReference type="Proteomes" id="UP000054308"/>
    </source>
</evidence>